<dbReference type="KEGG" id="lcic:INQ41_04940"/>
<dbReference type="EMBL" id="CP063656">
    <property type="protein sequence ID" value="QOW20962.1"/>
    <property type="molecule type" value="Genomic_DNA"/>
</dbReference>
<protein>
    <recommendedName>
        <fullName evidence="5">AsmA family protein</fullName>
    </recommendedName>
</protein>
<keyword evidence="2" id="KW-1133">Transmembrane helix</keyword>
<feature type="transmembrane region" description="Helical" evidence="2">
    <location>
        <begin position="53"/>
        <end position="72"/>
    </location>
</feature>
<dbReference type="RefSeq" id="WP_193987392.1">
    <property type="nucleotide sequence ID" value="NZ_CP063656.1"/>
</dbReference>
<organism evidence="3 4">
    <name type="scientific">Novilysobacter ciconiae</name>
    <dbReference type="NCBI Taxonomy" id="2781022"/>
    <lineage>
        <taxon>Bacteria</taxon>
        <taxon>Pseudomonadati</taxon>
        <taxon>Pseudomonadota</taxon>
        <taxon>Gammaproteobacteria</taxon>
        <taxon>Lysobacterales</taxon>
        <taxon>Lysobacteraceae</taxon>
        <taxon>Novilysobacter</taxon>
    </lineage>
</organism>
<proteinExistence type="predicted"/>
<evidence type="ECO:0000256" key="1">
    <source>
        <dbReference type="SAM" id="MobiDB-lite"/>
    </source>
</evidence>
<dbReference type="AlphaFoldDB" id="A0A7S6UIM7"/>
<keyword evidence="2" id="KW-0472">Membrane</keyword>
<sequence>MRASARSSRICGSSMPRRSWTRCCRTRSAADARAMPAETTPAPRSAWRRGGRIAAIVAVVVLLGLVASIGWISRPARLSELILDQVGTSLGLRITASGPSEYRLRGTPMLTVRGLDVRQPGSATALLTAERAYLALPWATLWAGGEDLTIGRVELDGPQLDLSALQDWLATRPEGGPLRMPTLTDGLRITRGLVAGDGWSADRLGIATDHVSASQALAARVTGSLRMSTTTAPFDLQLALTRPAIGAGAAIAGTASVRSGQSRMPLALNLSGVLRDAADGIGLDATRLGVHARWLREPSDEDPTIAFALGMSGRVRYRGGDLVVAPLAAAVRGQDKVPERVDATGSLALDDALALHLSGQVADWPAQWPALPAPLGESDSPLPFTVDYAGTTDFSDPLNLQLSRDETRFDGQFRLPELTDWIAQLADGTPLPPLTGTLTTPRIEVVGATLTGVRLQIDDGDHEGGDGLPDPDRLPDSGPGR</sequence>
<accession>A0A7S6UIM7</accession>
<evidence type="ECO:0000256" key="2">
    <source>
        <dbReference type="SAM" id="Phobius"/>
    </source>
</evidence>
<evidence type="ECO:0000313" key="4">
    <source>
        <dbReference type="Proteomes" id="UP000594059"/>
    </source>
</evidence>
<keyword evidence="4" id="KW-1185">Reference proteome</keyword>
<gene>
    <name evidence="3" type="ORF">INQ41_04940</name>
</gene>
<keyword evidence="2" id="KW-0812">Transmembrane</keyword>
<reference evidence="3 4" key="1">
    <citation type="submission" date="2020-10" db="EMBL/GenBank/DDBJ databases">
        <title>complete genome sequencing of Lysobacter sp. H21R20.</title>
        <authorList>
            <person name="Bae J.-W."/>
            <person name="Lee S.-Y."/>
        </authorList>
    </citation>
    <scope>NUCLEOTIDE SEQUENCE [LARGE SCALE GENOMIC DNA]</scope>
    <source>
        <strain evidence="3 4">H21R20</strain>
    </source>
</reference>
<evidence type="ECO:0000313" key="3">
    <source>
        <dbReference type="EMBL" id="QOW20962.1"/>
    </source>
</evidence>
<evidence type="ECO:0008006" key="5">
    <source>
        <dbReference type="Google" id="ProtNLM"/>
    </source>
</evidence>
<feature type="compositionally biased region" description="Basic and acidic residues" evidence="1">
    <location>
        <begin position="457"/>
        <end position="475"/>
    </location>
</feature>
<name>A0A7S6UIM7_9GAMM</name>
<dbReference type="Proteomes" id="UP000594059">
    <property type="component" value="Chromosome"/>
</dbReference>
<feature type="region of interest" description="Disordered" evidence="1">
    <location>
        <begin position="457"/>
        <end position="481"/>
    </location>
</feature>